<keyword evidence="1" id="KW-0808">Transferase</keyword>
<keyword evidence="2" id="KW-0012">Acyltransferase</keyword>
<proteinExistence type="predicted"/>
<feature type="non-terminal residue" evidence="3">
    <location>
        <position position="62"/>
    </location>
</feature>
<dbReference type="AlphaFoldDB" id="A0A7R8WV46"/>
<dbReference type="InterPro" id="IPR016036">
    <property type="entry name" value="Malonyl_transacylase_ACP-bd"/>
</dbReference>
<protein>
    <submittedName>
        <fullName evidence="3">Uncharacterized protein</fullName>
    </submittedName>
</protein>
<dbReference type="OrthoDB" id="541883at2759"/>
<evidence type="ECO:0000256" key="1">
    <source>
        <dbReference type="ARBA" id="ARBA00022679"/>
    </source>
</evidence>
<name>A0A7R8WV46_9CRUS</name>
<evidence type="ECO:0000313" key="3">
    <source>
        <dbReference type="EMBL" id="CAD7238637.1"/>
    </source>
</evidence>
<dbReference type="EMBL" id="OB705651">
    <property type="protein sequence ID" value="CAD7238637.1"/>
    <property type="molecule type" value="Genomic_DNA"/>
</dbReference>
<gene>
    <name evidence="3" type="ORF">CTOB1V02_LOCUS16452</name>
</gene>
<reference evidence="3" key="1">
    <citation type="submission" date="2020-11" db="EMBL/GenBank/DDBJ databases">
        <authorList>
            <person name="Tran Van P."/>
        </authorList>
    </citation>
    <scope>NUCLEOTIDE SEQUENCE</scope>
</reference>
<accession>A0A7R8WV46</accession>
<organism evidence="3">
    <name type="scientific">Cyprideis torosa</name>
    <dbReference type="NCBI Taxonomy" id="163714"/>
    <lineage>
        <taxon>Eukaryota</taxon>
        <taxon>Metazoa</taxon>
        <taxon>Ecdysozoa</taxon>
        <taxon>Arthropoda</taxon>
        <taxon>Crustacea</taxon>
        <taxon>Oligostraca</taxon>
        <taxon>Ostracoda</taxon>
        <taxon>Podocopa</taxon>
        <taxon>Podocopida</taxon>
        <taxon>Cytherocopina</taxon>
        <taxon>Cytheroidea</taxon>
        <taxon>Cytherideidae</taxon>
        <taxon>Cyprideis</taxon>
    </lineage>
</organism>
<dbReference type="Gene3D" id="3.30.70.250">
    <property type="entry name" value="Malonyl-CoA ACP transacylase, ACP-binding"/>
    <property type="match status" value="1"/>
</dbReference>
<evidence type="ECO:0000256" key="2">
    <source>
        <dbReference type="ARBA" id="ARBA00023315"/>
    </source>
</evidence>
<sequence length="62" mass="6467">MAAIIGLDDEVVENICSDIDGIVVPANYNTPGQLVISGAWTPVEQACAKAKEAGARRAMLLP</sequence>
<dbReference type="FunFam" id="3.30.70.250:FF:000001">
    <property type="entry name" value="Malonyl CoA-acyl carrier protein transacylase"/>
    <property type="match status" value="1"/>
</dbReference>
<dbReference type="GO" id="GO:0016746">
    <property type="term" value="F:acyltransferase activity"/>
    <property type="evidence" value="ECO:0007669"/>
    <property type="project" value="UniProtKB-KW"/>
</dbReference>
<dbReference type="SUPFAM" id="SSF55048">
    <property type="entry name" value="Probable ACP-binding domain of malonyl-CoA ACP transacylase"/>
    <property type="match status" value="1"/>
</dbReference>